<sequence>MERMEQTLSRLRLGHDGIKHYISPDIYVFEPSRQSAEKASAVLTINRKTGDVATKLNTDILRTVRERTMENC</sequence>
<dbReference type="AlphaFoldDB" id="A0A9N8MIS6"/>
<dbReference type="Proteomes" id="UP000836404">
    <property type="component" value="Unassembled WGS sequence"/>
</dbReference>
<evidence type="ECO:0000313" key="2">
    <source>
        <dbReference type="Proteomes" id="UP000836404"/>
    </source>
</evidence>
<dbReference type="EMBL" id="CAJHJF010008318">
    <property type="protein sequence ID" value="CAD6966109.1"/>
    <property type="molecule type" value="Genomic_DNA"/>
</dbReference>
<name>A0A9N8MIS6_9BASI</name>
<accession>A0A9N8MIS6</accession>
<comment type="caution">
    <text evidence="1">The sequence shown here is derived from an EMBL/GenBank/DDBJ whole genome shotgun (WGS) entry which is preliminary data.</text>
</comment>
<keyword evidence="2" id="KW-1185">Reference proteome</keyword>
<evidence type="ECO:0000313" key="1">
    <source>
        <dbReference type="EMBL" id="CAD6966109.1"/>
    </source>
</evidence>
<gene>
    <name evidence="1" type="ORF">JKILLFL_G8645</name>
</gene>
<organism evidence="1 2">
    <name type="scientific">Tilletia laevis</name>
    <dbReference type="NCBI Taxonomy" id="157183"/>
    <lineage>
        <taxon>Eukaryota</taxon>
        <taxon>Fungi</taxon>
        <taxon>Dikarya</taxon>
        <taxon>Basidiomycota</taxon>
        <taxon>Ustilaginomycotina</taxon>
        <taxon>Exobasidiomycetes</taxon>
        <taxon>Tilletiales</taxon>
        <taxon>Tilletiaceae</taxon>
        <taxon>Tilletia</taxon>
    </lineage>
</organism>
<proteinExistence type="predicted"/>
<feature type="non-terminal residue" evidence="1">
    <location>
        <position position="1"/>
    </location>
</feature>
<protein>
    <submittedName>
        <fullName evidence="1">Uncharacterized protein</fullName>
    </submittedName>
</protein>
<reference evidence="1 2" key="1">
    <citation type="submission" date="2020-10" db="EMBL/GenBank/DDBJ databases">
        <authorList>
            <person name="Sedaghatjoo S."/>
        </authorList>
    </citation>
    <scope>NUCLEOTIDE SEQUENCE [LARGE SCALE GENOMIC DNA]</scope>
    <source>
        <strain evidence="1 2">LLFL</strain>
    </source>
</reference>